<evidence type="ECO:0000256" key="6">
    <source>
        <dbReference type="ARBA" id="ARBA00023239"/>
    </source>
</evidence>
<dbReference type="HOGENOM" id="CLU_041245_0_0_9"/>
<reference evidence="9" key="1">
    <citation type="submission" date="2010-10" db="EMBL/GenBank/DDBJ databases">
        <title>The complete genome of Halanaerobium praevalens DSM 2228.</title>
        <authorList>
            <consortium name="US DOE Joint Genome Institute (JGI-PGF)"/>
            <person name="Lucas S."/>
            <person name="Copeland A."/>
            <person name="Lapidus A."/>
            <person name="Glavina del Rio T."/>
            <person name="Dalin E."/>
            <person name="Tice H."/>
            <person name="Bruce D."/>
            <person name="Goodwin L."/>
            <person name="Pitluck S."/>
            <person name="Kyrpides N."/>
            <person name="Mavromatis K."/>
            <person name="Ivanova N."/>
            <person name="Ovchinnikova G."/>
            <person name="Chertkov O."/>
            <person name="Detter J.C."/>
            <person name="Han C."/>
            <person name="Larimer F."/>
            <person name="Land M."/>
            <person name="Hauser L."/>
            <person name="Markowitz V."/>
            <person name="Cheng J.-F."/>
            <person name="Hugenholtz P."/>
            <person name="Woyke T."/>
            <person name="Wu D."/>
            <person name="Tindall B."/>
            <person name="Pomrenke H.G."/>
            <person name="Brambilla E."/>
            <person name="Klenk H.-P."/>
            <person name="Eisen J.A."/>
        </authorList>
    </citation>
    <scope>NUCLEOTIDE SEQUENCE [LARGE SCALE GENOMIC DNA]</scope>
    <source>
        <strain evidence="9">ATCC 33744 / DSM 2228 / GSL</strain>
    </source>
</reference>
<dbReference type="KEGG" id="hpk:Hprae_1846"/>
<dbReference type="EC" id="4.2.1.2" evidence="8"/>
<name>E3DQR0_HALPG</name>
<sequence>MGIKAAEITNKVAEMCMEANYNLGDDIVQSYKEALAKEESEVAKNILEQLIENAKIAKKERVPICQDTGMTVVFVELGQDAVIEGGELYSAINQGVAKGYKEGYLRKSVVSDPLDRENTKDNTPAVIHAEIVAGDGLKITVAPKGFGSENMSQIKMLKPTAGVEGVKEFVLKTVAEAGPNPCPPIIVGVGIGGTFEKAALIAKKSLLRKVGARNPDPKTAALEKQLLKEVNQLDVGPQGLGGLTTALDVKIEKYPTHIAGLPVAVNISCHVTRHQTRILA</sequence>
<dbReference type="AlphaFoldDB" id="E3DQR0"/>
<dbReference type="Proteomes" id="UP000006866">
    <property type="component" value="Chromosome"/>
</dbReference>
<keyword evidence="5" id="KW-0411">Iron-sulfur</keyword>
<proteinExistence type="inferred from homology"/>
<dbReference type="PANTHER" id="PTHR30389:SF17">
    <property type="entry name" value="L(+)-TARTRATE DEHYDRATASE SUBUNIT ALPHA-RELATED"/>
    <property type="match status" value="1"/>
</dbReference>
<evidence type="ECO:0000256" key="2">
    <source>
        <dbReference type="ARBA" id="ARBA00022485"/>
    </source>
</evidence>
<reference evidence="8 9" key="2">
    <citation type="journal article" date="2011" name="Stand. Genomic Sci.">
        <title>Complete genome sequence of the extremely halophilic Halanaerobium praevalens type strain (GSL).</title>
        <authorList>
            <person name="Ivanova N."/>
            <person name="Sikorski J."/>
            <person name="Chertkov O."/>
            <person name="Nolan M."/>
            <person name="Lucas S."/>
            <person name="Hammon N."/>
            <person name="Deshpande S."/>
            <person name="Cheng J.F."/>
            <person name="Tapia R."/>
            <person name="Han C."/>
            <person name="Goodwin L."/>
            <person name="Pitluck S."/>
            <person name="Huntemann M."/>
            <person name="Liolios K."/>
            <person name="Pagani I."/>
            <person name="Mavromatis K."/>
            <person name="Ovchinikova G."/>
            <person name="Pati A."/>
            <person name="Chen A."/>
            <person name="Palaniappan K."/>
            <person name="Land M."/>
            <person name="Hauser L."/>
            <person name="Brambilla E.M."/>
            <person name="Kannan K.P."/>
            <person name="Rohde M."/>
            <person name="Tindall B.J."/>
            <person name="Goker M."/>
            <person name="Detter J.C."/>
            <person name="Woyke T."/>
            <person name="Bristow J."/>
            <person name="Eisen J.A."/>
            <person name="Markowitz V."/>
            <person name="Hugenholtz P."/>
            <person name="Kyrpides N.C."/>
            <person name="Klenk H.P."/>
            <person name="Lapidus A."/>
        </authorList>
    </citation>
    <scope>NUCLEOTIDE SEQUENCE [LARGE SCALE GENOMIC DNA]</scope>
    <source>
        <strain evidence="9">ATCC 33744 / DSM 2228 / GSL</strain>
    </source>
</reference>
<evidence type="ECO:0000256" key="1">
    <source>
        <dbReference type="ARBA" id="ARBA00008876"/>
    </source>
</evidence>
<evidence type="ECO:0000256" key="3">
    <source>
        <dbReference type="ARBA" id="ARBA00022723"/>
    </source>
</evidence>
<gene>
    <name evidence="8" type="ordered locus">Hprae_1846</name>
</gene>
<keyword evidence="3" id="KW-0479">Metal-binding</keyword>
<protein>
    <submittedName>
        <fullName evidence="8">Fumarase alpha subunit</fullName>
        <ecNumber evidence="8">4.2.1.2</ecNumber>
    </submittedName>
</protein>
<dbReference type="PATRIC" id="fig|572479.3.peg.1879"/>
<dbReference type="eggNOG" id="COG1951">
    <property type="taxonomic scope" value="Bacteria"/>
</dbReference>
<organism evidence="8 9">
    <name type="scientific">Halanaerobium praevalens (strain ATCC 33744 / DSM 2228 / GSL)</name>
    <dbReference type="NCBI Taxonomy" id="572479"/>
    <lineage>
        <taxon>Bacteria</taxon>
        <taxon>Bacillati</taxon>
        <taxon>Bacillota</taxon>
        <taxon>Clostridia</taxon>
        <taxon>Halanaerobiales</taxon>
        <taxon>Halanaerobiaceae</taxon>
        <taxon>Halanaerobium</taxon>
    </lineage>
</organism>
<evidence type="ECO:0000256" key="4">
    <source>
        <dbReference type="ARBA" id="ARBA00023004"/>
    </source>
</evidence>
<dbReference type="OrthoDB" id="9798978at2"/>
<dbReference type="PANTHER" id="PTHR30389">
    <property type="entry name" value="FUMARATE HYDRATASE-RELATED"/>
    <property type="match status" value="1"/>
</dbReference>
<dbReference type="GO" id="GO:0004333">
    <property type="term" value="F:fumarate hydratase activity"/>
    <property type="evidence" value="ECO:0007669"/>
    <property type="project" value="UniProtKB-EC"/>
</dbReference>
<evidence type="ECO:0000313" key="8">
    <source>
        <dbReference type="EMBL" id="ADO77971.1"/>
    </source>
</evidence>
<dbReference type="RefSeq" id="WP_014553988.1">
    <property type="nucleotide sequence ID" value="NC_017455.1"/>
</dbReference>
<evidence type="ECO:0000259" key="7">
    <source>
        <dbReference type="Pfam" id="PF05681"/>
    </source>
</evidence>
<dbReference type="NCBIfam" id="NF004885">
    <property type="entry name" value="PRK06246.1"/>
    <property type="match status" value="1"/>
</dbReference>
<dbReference type="GO" id="GO:0046872">
    <property type="term" value="F:metal ion binding"/>
    <property type="evidence" value="ECO:0007669"/>
    <property type="project" value="UniProtKB-KW"/>
</dbReference>
<comment type="similarity">
    <text evidence="1">Belongs to the class-I fumarase family.</text>
</comment>
<accession>E3DQR0</accession>
<dbReference type="STRING" id="572479.Hprae_1846"/>
<dbReference type="Pfam" id="PF05681">
    <property type="entry name" value="Fumerase"/>
    <property type="match status" value="1"/>
</dbReference>
<dbReference type="NCBIfam" id="TIGR00722">
    <property type="entry name" value="ttdA_fumA_fumB"/>
    <property type="match status" value="1"/>
</dbReference>
<keyword evidence="4" id="KW-0408">Iron</keyword>
<feature type="domain" description="Fe-S hydro-lyase tartrate dehydratase alpha-type catalytic" evidence="7">
    <location>
        <begin position="10"/>
        <end position="276"/>
    </location>
</feature>
<dbReference type="EMBL" id="CP002175">
    <property type="protein sequence ID" value="ADO77971.1"/>
    <property type="molecule type" value="Genomic_DNA"/>
</dbReference>
<keyword evidence="9" id="KW-1185">Reference proteome</keyword>
<dbReference type="InterPro" id="IPR004646">
    <property type="entry name" value="Fe-S_hydro-lyase_TtdA-typ_cat"/>
</dbReference>
<dbReference type="InterPro" id="IPR051208">
    <property type="entry name" value="Class-I_Fumarase/Tartrate_DH"/>
</dbReference>
<keyword evidence="6 8" id="KW-0456">Lyase</keyword>
<evidence type="ECO:0000256" key="5">
    <source>
        <dbReference type="ARBA" id="ARBA00023014"/>
    </source>
</evidence>
<evidence type="ECO:0000313" key="9">
    <source>
        <dbReference type="Proteomes" id="UP000006866"/>
    </source>
</evidence>
<dbReference type="GO" id="GO:0051539">
    <property type="term" value="F:4 iron, 4 sulfur cluster binding"/>
    <property type="evidence" value="ECO:0007669"/>
    <property type="project" value="UniProtKB-KW"/>
</dbReference>
<keyword evidence="2" id="KW-0004">4Fe-4S</keyword>